<dbReference type="Proteomes" id="UP000680206">
    <property type="component" value="Unassembled WGS sequence"/>
</dbReference>
<sequence>MVNARHPGSRLVPHDPDLVRALKAMRRDIQRAATAQQTETIVAIPAVPSRWEPATAAAMANVQQMNIYRSGSHLFCDVACGTGAGSVLRVQLTCPDLALTGTAVTTASGGTQRIIRVQLDFPDAWTVGAVHLVYAQAMRVSGSDSTTMAVIRAWQR</sequence>
<dbReference type="RefSeq" id="WP_208245086.1">
    <property type="nucleotide sequence ID" value="NZ_JAGEPF010000018.1"/>
</dbReference>
<proteinExistence type="predicted"/>
<accession>A0ABS3RYE0</accession>
<comment type="caution">
    <text evidence="1">The sequence shown here is derived from an EMBL/GenBank/DDBJ whole genome shotgun (WGS) entry which is preliminary data.</text>
</comment>
<evidence type="ECO:0000313" key="1">
    <source>
        <dbReference type="EMBL" id="MBO2461661.1"/>
    </source>
</evidence>
<reference evidence="1 2" key="1">
    <citation type="submission" date="2021-03" db="EMBL/GenBank/DDBJ databases">
        <title>Actinomadura violae sp. nov., isolated from lichen in Thailand.</title>
        <authorList>
            <person name="Kanchanasin P."/>
            <person name="Saeng-In P."/>
            <person name="Phongsopitanun W."/>
            <person name="Yuki M."/>
            <person name="Kudo T."/>
            <person name="Ohkuma M."/>
            <person name="Tanasupawat S."/>
        </authorList>
    </citation>
    <scope>NUCLEOTIDE SEQUENCE [LARGE SCALE GENOMIC DNA]</scope>
    <source>
        <strain evidence="1 2">LCR2-06</strain>
    </source>
</reference>
<organism evidence="1 2">
    <name type="scientific">Actinomadura violacea</name>
    <dbReference type="NCBI Taxonomy" id="2819934"/>
    <lineage>
        <taxon>Bacteria</taxon>
        <taxon>Bacillati</taxon>
        <taxon>Actinomycetota</taxon>
        <taxon>Actinomycetes</taxon>
        <taxon>Streptosporangiales</taxon>
        <taxon>Thermomonosporaceae</taxon>
        <taxon>Actinomadura</taxon>
    </lineage>
</organism>
<gene>
    <name evidence="1" type="ORF">J4709_29240</name>
</gene>
<evidence type="ECO:0000313" key="2">
    <source>
        <dbReference type="Proteomes" id="UP000680206"/>
    </source>
</evidence>
<keyword evidence="2" id="KW-1185">Reference proteome</keyword>
<name>A0ABS3RYE0_9ACTN</name>
<dbReference type="EMBL" id="JAGEPF010000018">
    <property type="protein sequence ID" value="MBO2461661.1"/>
    <property type="molecule type" value="Genomic_DNA"/>
</dbReference>
<protein>
    <submittedName>
        <fullName evidence="1">Uncharacterized protein</fullName>
    </submittedName>
</protein>